<dbReference type="EMBL" id="JBHLWO010000001">
    <property type="protein sequence ID" value="MFC0317038.1"/>
    <property type="molecule type" value="Genomic_DNA"/>
</dbReference>
<accession>A0ABV6HGG2</accession>
<dbReference type="InterPro" id="IPR050640">
    <property type="entry name" value="Bact_2-comp_sensor_kinase"/>
</dbReference>
<dbReference type="Gene3D" id="3.30.565.10">
    <property type="entry name" value="Histidine kinase-like ATPase, C-terminal domain"/>
    <property type="match status" value="1"/>
</dbReference>
<proteinExistence type="predicted"/>
<evidence type="ECO:0000313" key="4">
    <source>
        <dbReference type="Proteomes" id="UP001589774"/>
    </source>
</evidence>
<evidence type="ECO:0000259" key="2">
    <source>
        <dbReference type="Pfam" id="PF06580"/>
    </source>
</evidence>
<dbReference type="EC" id="2.7.13.3" evidence="3"/>
<dbReference type="PANTHER" id="PTHR34220">
    <property type="entry name" value="SENSOR HISTIDINE KINASE YPDA"/>
    <property type="match status" value="1"/>
</dbReference>
<dbReference type="Pfam" id="PF06580">
    <property type="entry name" value="His_kinase"/>
    <property type="match status" value="1"/>
</dbReference>
<comment type="caution">
    <text evidence="3">The sequence shown here is derived from an EMBL/GenBank/DDBJ whole genome shotgun (WGS) entry which is preliminary data.</text>
</comment>
<keyword evidence="4" id="KW-1185">Reference proteome</keyword>
<dbReference type="InterPro" id="IPR019734">
    <property type="entry name" value="TPR_rpt"/>
</dbReference>
<evidence type="ECO:0000313" key="3">
    <source>
        <dbReference type="EMBL" id="MFC0317038.1"/>
    </source>
</evidence>
<keyword evidence="1" id="KW-0472">Membrane</keyword>
<feature type="domain" description="Signal transduction histidine kinase internal region" evidence="2">
    <location>
        <begin position="447"/>
        <end position="525"/>
    </location>
</feature>
<evidence type="ECO:0000256" key="1">
    <source>
        <dbReference type="SAM" id="Phobius"/>
    </source>
</evidence>
<gene>
    <name evidence="3" type="ORF">ACFFI0_01910</name>
</gene>
<protein>
    <submittedName>
        <fullName evidence="3">Sensor histidine kinase</fullName>
        <ecNumber evidence="3">2.7.13.3</ecNumber>
    </submittedName>
</protein>
<keyword evidence="3" id="KW-0418">Kinase</keyword>
<dbReference type="InterPro" id="IPR010559">
    <property type="entry name" value="Sig_transdc_His_kin_internal"/>
</dbReference>
<keyword evidence="3" id="KW-0808">Transferase</keyword>
<dbReference type="PANTHER" id="PTHR34220:SF7">
    <property type="entry name" value="SENSOR HISTIDINE KINASE YPDA"/>
    <property type="match status" value="1"/>
</dbReference>
<dbReference type="SMART" id="SM00028">
    <property type="entry name" value="TPR"/>
    <property type="match status" value="4"/>
</dbReference>
<organism evidence="3 4">
    <name type="scientific">Olivibacter oleidegradans</name>
    <dbReference type="NCBI Taxonomy" id="760123"/>
    <lineage>
        <taxon>Bacteria</taxon>
        <taxon>Pseudomonadati</taxon>
        <taxon>Bacteroidota</taxon>
        <taxon>Sphingobacteriia</taxon>
        <taxon>Sphingobacteriales</taxon>
        <taxon>Sphingobacteriaceae</taxon>
        <taxon>Olivibacter</taxon>
    </lineage>
</organism>
<feature type="transmembrane region" description="Helical" evidence="1">
    <location>
        <begin position="409"/>
        <end position="432"/>
    </location>
</feature>
<keyword evidence="1" id="KW-0812">Transmembrane</keyword>
<dbReference type="InterPro" id="IPR036890">
    <property type="entry name" value="HATPase_C_sf"/>
</dbReference>
<dbReference type="RefSeq" id="WP_289554319.1">
    <property type="nucleotide sequence ID" value="NZ_JBHLWO010000001.1"/>
</dbReference>
<sequence>MNLFLQYTGCFITMLLCLGCREQTSMLPNNQNALTERITQIAAIKVNNQDSDSLKGVWTRLLKNPIVQRDTLLATKVYYQLARLYGMQGQDSAKIYIERALELIEPTTGNLKEKALVYNGIGNIRGLESRTHEESYYYNKAAAIVISDSTVNLSPEAKSAILLSAAQSNQMAFQLDLAEKMNRAAIPLCDSLPKGHINHQRVLVQMINVLNDQKEPADSIASYLQKLEALHRLYPDRYNIGFLYESKVNYFEQSAETDSLLHYQLMKSDLDESDYHAGLANATDINNLFVDYCNVAATYILLEKPSRTNEFLTKAKQLNEKHKGVISTQNEVLYQKDLAALYKLQGKKDAAIDLLLKTSALERSIYQRENIQAIAEMNTLYQLQAKDRSIRTLNESMKINQLQLQQNRLWLAVSILGVVSLSATVLFLYYSFRQRRTRQEKEKVLLQQQLLRTQMEPHFIFNTLSAVQSFIRFDQKDNAIKYLNRFGRLLRSSLALSREALVPLSEEIETLENYLSLQQMRFDHAFIYHIEQLQDEDLSAVMLPPMLIQPYVENAILHGIDLIKGAGTIAVRFQLEGDVLQVTITDSGKIEASPTDGTHRSLSGTINRERIHLLGKKANITTTSIEGGGTLISLRIPVVYG</sequence>
<keyword evidence="1" id="KW-1133">Transmembrane helix</keyword>
<dbReference type="Proteomes" id="UP001589774">
    <property type="component" value="Unassembled WGS sequence"/>
</dbReference>
<dbReference type="SUPFAM" id="SSF55874">
    <property type="entry name" value="ATPase domain of HSP90 chaperone/DNA topoisomerase II/histidine kinase"/>
    <property type="match status" value="1"/>
</dbReference>
<reference evidence="3 4" key="1">
    <citation type="submission" date="2024-09" db="EMBL/GenBank/DDBJ databases">
        <authorList>
            <person name="Sun Q."/>
            <person name="Mori K."/>
        </authorList>
    </citation>
    <scope>NUCLEOTIDE SEQUENCE [LARGE SCALE GENOMIC DNA]</scope>
    <source>
        <strain evidence="3 4">CCM 7765</strain>
    </source>
</reference>
<dbReference type="GO" id="GO:0004673">
    <property type="term" value="F:protein histidine kinase activity"/>
    <property type="evidence" value="ECO:0007669"/>
    <property type="project" value="UniProtKB-EC"/>
</dbReference>
<name>A0ABV6HGG2_9SPHI</name>